<name>A0ABP6YZC2_9ACTN</name>
<keyword evidence="1" id="KW-0732">Signal</keyword>
<dbReference type="InterPro" id="IPR014755">
    <property type="entry name" value="Cu-Rt/internalin_Ig-like"/>
</dbReference>
<evidence type="ECO:0000259" key="3">
    <source>
        <dbReference type="Pfam" id="PF13205"/>
    </source>
</evidence>
<dbReference type="Gene3D" id="2.60.40.1220">
    <property type="match status" value="3"/>
</dbReference>
<evidence type="ECO:0000313" key="7">
    <source>
        <dbReference type="Proteomes" id="UP001501074"/>
    </source>
</evidence>
<feature type="domain" description="DUF4082" evidence="4">
    <location>
        <begin position="639"/>
        <end position="783"/>
    </location>
</feature>
<dbReference type="InterPro" id="IPR032812">
    <property type="entry name" value="SbsA_Ig"/>
</dbReference>
<accession>A0ABP6YZC2</accession>
<dbReference type="InterPro" id="IPR025141">
    <property type="entry name" value="DUF4082"/>
</dbReference>
<evidence type="ECO:0000256" key="2">
    <source>
        <dbReference type="SAM" id="MobiDB-lite"/>
    </source>
</evidence>
<feature type="domain" description="DUF4082" evidence="4">
    <location>
        <begin position="1176"/>
        <end position="1320"/>
    </location>
</feature>
<proteinExistence type="predicted"/>
<evidence type="ECO:0008006" key="8">
    <source>
        <dbReference type="Google" id="ProtNLM"/>
    </source>
</evidence>
<evidence type="ECO:0000313" key="6">
    <source>
        <dbReference type="EMBL" id="GAA3593820.1"/>
    </source>
</evidence>
<sequence length="1599" mass="166908">MMRRLLRGLPAVVLVIGLAGVVMPTLTAAAGSAADACAAGNAIVCENAKPGNPSSQWEIVGKGSSTVEGFATDISVDAGTTVKFKVHAESDYTMKIYRMGYYGGAGAREIATLTADAAVSKANQPSSCANNSDSTGLVDCGNWGVSASWAVPATAVSGIYFARLERISTGDDNHIPFIVRHDSSHSDVLFQTSDTTWQAYNNWGGNSLYAGAPAGRAYKVSYNRPFNTRSTPNGRDFVWGSEYPMVRFLEANGYDVSYSSGVDTDRLGSLLTNHKTFLSVGHDEYWSGDQRANVERARDAGVNLAFFSGNEVYWKTRYEPGVDASKTPYRTLVTYKSTHDDSQTDPTGVWTGTWRDPRFSPPADGGRPENALTGTMTTAIEGTRAIKVPADEGKLRLWRNTSVASLGAGQTATLPAGTLGYEWNSDVDNGFRPPGAVRLSDSTYDVEQRLTDYGSQTAPGTARHHLMLYRAGSGALVFGAGTVQWSWGLDEHHDGDGEAPDQRMRQATVNLLADMSAQPGSLQSDLTRATKSADTTPASAVITSPAAGAALSSGTPITVTGTATDVGGRVGGVEVSLDGGHTWHSAAGRESWSYDGIVGRVGATTVQARASDDSGNLQSSPAQRPVSVSCPCAMFDGEKPAIESGSDRRALELGVRFRPELDGYITGVRFWKGAGNTGVHTGSLWTFNGTRRATGTFVSETDSGWQTLVFPVPVAVTAGTEYVASYFAPNGGYASTASYFLGKDAGAYPLTAPRATTASQNGVFLAGSPGFPTSGYRGVSYWVSPVFDIVKPADTAAPTVTQQRPVDTASSVAMTVKPEITFDEPIADGSLTLLLRSDTGLVPGTTTLSDDRQKAVFSPSAPLISGTTYTLSSTGGTDDAGNAFTGLTSTFRTAQVTTPGVCPCSVWWDTDVPTTRATDDDQDVELGVRFTAGKAGYVTGVRFYKGATNTGTHTGTLWSPSGTQLAHATFTNESAAGWQEVRFDTKVPVTAGQVYTASYHTAGHYALTAGGLNSDVVNDPLTAVSSAGSGGNGVYRYGAHALPDNNGRGADYGVDVVFENAADITAPAVTEHTPPPGTANVRTGTVPRVTFSEKVVSGLTVTLKADSTAVGVTAGLDTAGLVATLTPASPLEAGRTYTVTVSGAKDAAGNVMTPYKWSFSTSGTETCPCGLYPGDQVPSTVDSRDASPLELGVRFTPSVNGYVNGVRFYKAAANTGTHVGSLWTSGGALMTSATFGAESDSGWQQVSFGFPVAVQAGTTYIVSYTAPEGRYSADPGQFRSAWQNGPLTAPADRAGVNNGLYSTLPGRFPTRSYNATGYAVDPVFTPSAGGDSSPPVLLSTDPVDGAVSVPVNRSLTAWFDEPQAAGSVRADITGPGSSVVASTVSVGADNSVTVTPSSALQPDTRYTIRINGSDLAGNALRNPVTWSYRTAKAAGTACPCSLWSDGTEPAVASADERRAVELGVKFTPEQDGRITGVRFYKGPDNVGTHVGTLWSATGAELARATFGPESSAGWQEVTFAQPVDVTAGRTYVAGYHTDTGGYAYTLNGFAGMGVARGPLGAPIGTTTDPNGVYAYGALAFPSSGRSTNYWVDVLFQPKP</sequence>
<dbReference type="Pfam" id="PF20254">
    <property type="entry name" value="DMFA2_C"/>
    <property type="match status" value="1"/>
</dbReference>
<dbReference type="RefSeq" id="WP_345718553.1">
    <property type="nucleotide sequence ID" value="NZ_BAAAZO010000001.1"/>
</dbReference>
<dbReference type="Gene3D" id="2.60.40.650">
    <property type="match status" value="1"/>
</dbReference>
<feature type="domain" description="SbsA Ig-like" evidence="3">
    <location>
        <begin position="1331"/>
        <end position="1430"/>
    </location>
</feature>
<evidence type="ECO:0000256" key="1">
    <source>
        <dbReference type="ARBA" id="ARBA00022729"/>
    </source>
</evidence>
<evidence type="ECO:0000259" key="4">
    <source>
        <dbReference type="Pfam" id="PF13313"/>
    </source>
</evidence>
<feature type="domain" description="SbsA Ig-like" evidence="3">
    <location>
        <begin position="1063"/>
        <end position="1161"/>
    </location>
</feature>
<dbReference type="EMBL" id="BAAAZO010000001">
    <property type="protein sequence ID" value="GAA3593820.1"/>
    <property type="molecule type" value="Genomic_DNA"/>
</dbReference>
<dbReference type="Proteomes" id="UP001501074">
    <property type="component" value="Unassembled WGS sequence"/>
</dbReference>
<feature type="region of interest" description="Disordered" evidence="2">
    <location>
        <begin position="338"/>
        <end position="370"/>
    </location>
</feature>
<protein>
    <recommendedName>
        <fullName evidence="8">Ig-like domain-containing protein</fullName>
    </recommendedName>
</protein>
<reference evidence="7" key="1">
    <citation type="journal article" date="2019" name="Int. J. Syst. Evol. Microbiol.">
        <title>The Global Catalogue of Microorganisms (GCM) 10K type strain sequencing project: providing services to taxonomists for standard genome sequencing and annotation.</title>
        <authorList>
            <consortium name="The Broad Institute Genomics Platform"/>
            <consortium name="The Broad Institute Genome Sequencing Center for Infectious Disease"/>
            <person name="Wu L."/>
            <person name="Ma J."/>
        </authorList>
    </citation>
    <scope>NUCLEOTIDE SEQUENCE [LARGE SCALE GENOMIC DNA]</scope>
    <source>
        <strain evidence="7">JCM 16902</strain>
    </source>
</reference>
<comment type="caution">
    <text evidence="6">The sequence shown here is derived from an EMBL/GenBank/DDBJ whole genome shotgun (WGS) entry which is preliminary data.</text>
</comment>
<feature type="domain" description="SbsA Ig-like" evidence="3">
    <location>
        <begin position="794"/>
        <end position="893"/>
    </location>
</feature>
<dbReference type="Pfam" id="PF13205">
    <property type="entry name" value="Big_5"/>
    <property type="match status" value="3"/>
</dbReference>
<dbReference type="Pfam" id="PF13313">
    <property type="entry name" value="DUF4082"/>
    <property type="match status" value="4"/>
</dbReference>
<dbReference type="InterPro" id="IPR014756">
    <property type="entry name" value="Ig_E-set"/>
</dbReference>
<feature type="domain" description="DUF4082" evidence="4">
    <location>
        <begin position="911"/>
        <end position="1052"/>
    </location>
</feature>
<organism evidence="6 7">
    <name type="scientific">Kineosporia mesophila</name>
    <dbReference type="NCBI Taxonomy" id="566012"/>
    <lineage>
        <taxon>Bacteria</taxon>
        <taxon>Bacillati</taxon>
        <taxon>Actinomycetota</taxon>
        <taxon>Actinomycetes</taxon>
        <taxon>Kineosporiales</taxon>
        <taxon>Kineosporiaceae</taxon>
        <taxon>Kineosporia</taxon>
    </lineage>
</organism>
<keyword evidence="7" id="KW-1185">Reference proteome</keyword>
<gene>
    <name evidence="6" type="ORF">GCM10022223_05940</name>
</gene>
<evidence type="ECO:0000259" key="5">
    <source>
        <dbReference type="Pfam" id="PF20254"/>
    </source>
</evidence>
<dbReference type="SUPFAM" id="SSF81296">
    <property type="entry name" value="E set domains"/>
    <property type="match status" value="1"/>
</dbReference>
<feature type="domain" description="N,N-dimethylformamidase beta subunit-like C-terminal" evidence="5">
    <location>
        <begin position="93"/>
        <end position="493"/>
    </location>
</feature>
<dbReference type="Pfam" id="PF17957">
    <property type="entry name" value="Big_7"/>
    <property type="match status" value="1"/>
</dbReference>
<feature type="domain" description="DUF4082" evidence="4">
    <location>
        <begin position="1447"/>
        <end position="1591"/>
    </location>
</feature>
<dbReference type="InterPro" id="IPR046540">
    <property type="entry name" value="DMFA2_C"/>
</dbReference>